<name>A0ABY2RHS3_9NOCA</name>
<dbReference type="Gene3D" id="3.90.1300.10">
    <property type="entry name" value="Amidase signature (AS) domain"/>
    <property type="match status" value="1"/>
</dbReference>
<keyword evidence="3" id="KW-1185">Reference proteome</keyword>
<dbReference type="Pfam" id="PF01425">
    <property type="entry name" value="Amidase"/>
    <property type="match status" value="1"/>
</dbReference>
<dbReference type="InterPro" id="IPR036928">
    <property type="entry name" value="AS_sf"/>
</dbReference>
<organism evidence="2 3">
    <name type="scientific">Rhodococcus oryzae</name>
    <dbReference type="NCBI Taxonomy" id="2571143"/>
    <lineage>
        <taxon>Bacteria</taxon>
        <taxon>Bacillati</taxon>
        <taxon>Actinomycetota</taxon>
        <taxon>Actinomycetes</taxon>
        <taxon>Mycobacteriales</taxon>
        <taxon>Nocardiaceae</taxon>
        <taxon>Rhodococcus</taxon>
    </lineage>
</organism>
<evidence type="ECO:0000259" key="1">
    <source>
        <dbReference type="Pfam" id="PF01425"/>
    </source>
</evidence>
<dbReference type="SUPFAM" id="SSF75304">
    <property type="entry name" value="Amidase signature (AS) enzymes"/>
    <property type="match status" value="1"/>
</dbReference>
<comment type="caution">
    <text evidence="2">The sequence shown here is derived from an EMBL/GenBank/DDBJ whole genome shotgun (WGS) entry which is preliminary data.</text>
</comment>
<feature type="domain" description="Amidase" evidence="1">
    <location>
        <begin position="44"/>
        <end position="474"/>
    </location>
</feature>
<dbReference type="InterPro" id="IPR023631">
    <property type="entry name" value="Amidase_dom"/>
</dbReference>
<protein>
    <submittedName>
        <fullName evidence="2">Amidase</fullName>
    </submittedName>
</protein>
<dbReference type="InterPro" id="IPR052739">
    <property type="entry name" value="FAAH2"/>
</dbReference>
<dbReference type="Proteomes" id="UP000305109">
    <property type="component" value="Unassembled WGS sequence"/>
</dbReference>
<dbReference type="PANTHER" id="PTHR43372">
    <property type="entry name" value="FATTY-ACID AMIDE HYDROLASE"/>
    <property type="match status" value="1"/>
</dbReference>
<evidence type="ECO:0000313" key="3">
    <source>
        <dbReference type="Proteomes" id="UP000305109"/>
    </source>
</evidence>
<dbReference type="PANTHER" id="PTHR43372:SF4">
    <property type="entry name" value="FATTY-ACID AMIDE HYDROLASE 2"/>
    <property type="match status" value="1"/>
</dbReference>
<evidence type="ECO:0000313" key="2">
    <source>
        <dbReference type="EMBL" id="TJZ76720.1"/>
    </source>
</evidence>
<gene>
    <name evidence="2" type="ORF">FCG67_15940</name>
</gene>
<reference evidence="2 3" key="1">
    <citation type="submission" date="2019-04" db="EMBL/GenBank/DDBJ databases">
        <title>Rhodococcus oryzae sp. nov., a novel actinomycete isolated from rhizosphere soil of rice (Oryza sativa L.).</title>
        <authorList>
            <person name="Li C."/>
        </authorList>
    </citation>
    <scope>NUCLEOTIDE SEQUENCE [LARGE SCALE GENOMIC DNA]</scope>
    <source>
        <strain evidence="2 3">NEAU-CX67</strain>
    </source>
</reference>
<proteinExistence type="predicted"/>
<sequence length="495" mass="51152">MSNCHARAAGLVQSARSGGHVEITEESAVALAGAIRAGSLSSREVVEAHIAVLERVNPSLNAVVVERYDAARRDADEVDARLAADGPDALPPLAGVPVTVKESLAVAGMPNTAGVVARKHIRPAAHAPVVQRVLDAGAIVLGLTNTSEGCMWIESNNRVYGRTNNAYDRRRSAGGSSGGEGAVIGSGGSPIGIATDTLGSIRIPAFCNGVFGHRPSTGLLPVTGSWPPPYGVARMCANGPLARRAQDLMPLLEIMAGPDGVDPLVRELPLQDPASTSLTGVRVTLVEDAFLPGTGREMLRARDRAAAALEDAGAKVEHVTMTSLRQIGLFTTIVLAEETGISFAEIMRGEGAHPLSLPELVAPRGKHTAPMRSLVIGEVLEKLLPKPLVRRLATAAHTAADEVTAIIGDGLLLHPTMPAVAPRHGASTGQPWRTNAVAPFSLAGLPVTQAPLGLGSAGLPLGVQIVGGMGNDYLTIAAALELERAFGGWAPPRGN</sequence>
<dbReference type="EMBL" id="SUMD01000007">
    <property type="protein sequence ID" value="TJZ76720.1"/>
    <property type="molecule type" value="Genomic_DNA"/>
</dbReference>
<accession>A0ABY2RHS3</accession>